<evidence type="ECO:0000313" key="3">
    <source>
        <dbReference type="Proteomes" id="UP000325182"/>
    </source>
</evidence>
<dbReference type="SUPFAM" id="SSF55469">
    <property type="entry name" value="FMN-dependent nitroreductase-like"/>
    <property type="match status" value="1"/>
</dbReference>
<accession>A0A5D4MAA7</accession>
<reference evidence="2 3" key="1">
    <citation type="submission" date="2019-08" db="EMBL/GenBank/DDBJ databases">
        <title>Bacillus genomes from the desert of Cuatro Cienegas, Coahuila.</title>
        <authorList>
            <person name="Olmedo-Alvarez G."/>
        </authorList>
    </citation>
    <scope>NUCLEOTIDE SEQUENCE [LARGE SCALE GENOMIC DNA]</scope>
    <source>
        <strain evidence="2 3">CH128b_4D</strain>
    </source>
</reference>
<dbReference type="NCBIfam" id="TIGR03605">
    <property type="entry name" value="antibiot_sagB"/>
    <property type="match status" value="1"/>
</dbReference>
<dbReference type="InterPro" id="IPR000415">
    <property type="entry name" value="Nitroreductase-like"/>
</dbReference>
<dbReference type="CDD" id="cd02142">
    <property type="entry name" value="McbC_SagB-like_oxidoreductase"/>
    <property type="match status" value="1"/>
</dbReference>
<proteinExistence type="predicted"/>
<evidence type="ECO:0000259" key="1">
    <source>
        <dbReference type="Pfam" id="PF00881"/>
    </source>
</evidence>
<dbReference type="PANTHER" id="PTHR43745">
    <property type="entry name" value="NITROREDUCTASE MJ1384-RELATED"/>
    <property type="match status" value="1"/>
</dbReference>
<dbReference type="InterPro" id="IPR029479">
    <property type="entry name" value="Nitroreductase"/>
</dbReference>
<dbReference type="Gene3D" id="3.40.109.10">
    <property type="entry name" value="NADH Oxidase"/>
    <property type="match status" value="1"/>
</dbReference>
<dbReference type="RefSeq" id="WP_113929025.1">
    <property type="nucleotide sequence ID" value="NZ_VTEG01000010.1"/>
</dbReference>
<organism evidence="2 3">
    <name type="scientific">Rossellomorea vietnamensis</name>
    <dbReference type="NCBI Taxonomy" id="218284"/>
    <lineage>
        <taxon>Bacteria</taxon>
        <taxon>Bacillati</taxon>
        <taxon>Bacillota</taxon>
        <taxon>Bacilli</taxon>
        <taxon>Bacillales</taxon>
        <taxon>Bacillaceae</taxon>
        <taxon>Rossellomorea</taxon>
    </lineage>
</organism>
<name>A0A5D4MAA7_9BACI</name>
<comment type="caution">
    <text evidence="2">The sequence shown here is derived from an EMBL/GenBank/DDBJ whole genome shotgun (WGS) entry which is preliminary data.</text>
</comment>
<feature type="domain" description="Nitroreductase" evidence="1">
    <location>
        <begin position="72"/>
        <end position="254"/>
    </location>
</feature>
<dbReference type="GO" id="GO:0016491">
    <property type="term" value="F:oxidoreductase activity"/>
    <property type="evidence" value="ECO:0007669"/>
    <property type="project" value="InterPro"/>
</dbReference>
<sequence>MKWNFSFDLQGTKRKYEELHKVSRHAPRIQMRKAPRKEYTVKNLDSIGKRIKFKMDPDLFEKSSGKSFVQVLKQRRTSWIFKGEDLGAEDFKEILLYSFGISEQDERKRTYPSGGQFYSIEVYILPTRRSVNSGLLEEKVYKFNVNSNEVVEMENIDLTYIDGISASTDVGFFSLEDAQFAVVLVGNDKDLAEKYMELSYRIMLLEAGHMAQNLLLTCTYKGISSVPLGGFHENQIKKLLHLPKEKMVFYTILGG</sequence>
<dbReference type="Proteomes" id="UP000325182">
    <property type="component" value="Unassembled WGS sequence"/>
</dbReference>
<dbReference type="InterPro" id="IPR020051">
    <property type="entry name" value="SagB-type_dehydrogenase"/>
</dbReference>
<dbReference type="AlphaFoldDB" id="A0A5D4MAA7"/>
<dbReference type="InterPro" id="IPR052544">
    <property type="entry name" value="Bacteriocin_Proc_Enz"/>
</dbReference>
<evidence type="ECO:0000313" key="2">
    <source>
        <dbReference type="EMBL" id="TYR98566.1"/>
    </source>
</evidence>
<gene>
    <name evidence="2" type="ORF">FZC84_14130</name>
</gene>
<dbReference type="EMBL" id="VTEG01000010">
    <property type="protein sequence ID" value="TYR98566.1"/>
    <property type="molecule type" value="Genomic_DNA"/>
</dbReference>
<protein>
    <submittedName>
        <fullName evidence="2">SagB/ThcOx family dehydrogenase</fullName>
    </submittedName>
</protein>
<dbReference type="Pfam" id="PF00881">
    <property type="entry name" value="Nitroreductase"/>
    <property type="match status" value="1"/>
</dbReference>
<dbReference type="PANTHER" id="PTHR43745:SF2">
    <property type="entry name" value="NITROREDUCTASE MJ1384-RELATED"/>
    <property type="match status" value="1"/>
</dbReference>